<evidence type="ECO:0000313" key="3">
    <source>
        <dbReference type="Proteomes" id="UP001176961"/>
    </source>
</evidence>
<reference evidence="2" key="1">
    <citation type="submission" date="2023-07" db="EMBL/GenBank/DDBJ databases">
        <authorList>
            <consortium name="CYATHOMIX"/>
        </authorList>
    </citation>
    <scope>NUCLEOTIDE SEQUENCE</scope>
    <source>
        <strain evidence="2">N/A</strain>
    </source>
</reference>
<comment type="caution">
    <text evidence="2">The sequence shown here is derived from an EMBL/GenBank/DDBJ whole genome shotgun (WGS) entry which is preliminary data.</text>
</comment>
<dbReference type="Proteomes" id="UP001176961">
    <property type="component" value="Unassembled WGS sequence"/>
</dbReference>
<dbReference type="AlphaFoldDB" id="A0AA36HE61"/>
<protein>
    <submittedName>
        <fullName evidence="2">Uncharacterized protein</fullName>
    </submittedName>
</protein>
<evidence type="ECO:0000256" key="1">
    <source>
        <dbReference type="SAM" id="MobiDB-lite"/>
    </source>
</evidence>
<organism evidence="2 3">
    <name type="scientific">Cylicocyclus nassatus</name>
    <name type="common">Nematode worm</name>
    <dbReference type="NCBI Taxonomy" id="53992"/>
    <lineage>
        <taxon>Eukaryota</taxon>
        <taxon>Metazoa</taxon>
        <taxon>Ecdysozoa</taxon>
        <taxon>Nematoda</taxon>
        <taxon>Chromadorea</taxon>
        <taxon>Rhabditida</taxon>
        <taxon>Rhabditina</taxon>
        <taxon>Rhabditomorpha</taxon>
        <taxon>Strongyloidea</taxon>
        <taxon>Strongylidae</taxon>
        <taxon>Cylicocyclus</taxon>
    </lineage>
</organism>
<name>A0AA36HE61_CYLNA</name>
<accession>A0AA36HE61</accession>
<sequence>MAGESLRKKYQEFLLHQVFGDMIGSLYPERSENRENVQEAAADGSTHNEQRKLEEAGDNHGRSGWTEEATEDGDWIVYRRGNGDRECKKEEEASFNVEQLYYESLNLIPGKVPH</sequence>
<dbReference type="EMBL" id="CATQJL010000326">
    <property type="protein sequence ID" value="CAJ0609091.1"/>
    <property type="molecule type" value="Genomic_DNA"/>
</dbReference>
<feature type="compositionally biased region" description="Basic and acidic residues" evidence="1">
    <location>
        <begin position="46"/>
        <end position="61"/>
    </location>
</feature>
<proteinExistence type="predicted"/>
<evidence type="ECO:0000313" key="2">
    <source>
        <dbReference type="EMBL" id="CAJ0609091.1"/>
    </source>
</evidence>
<feature type="region of interest" description="Disordered" evidence="1">
    <location>
        <begin position="30"/>
        <end position="68"/>
    </location>
</feature>
<keyword evidence="3" id="KW-1185">Reference proteome</keyword>
<gene>
    <name evidence="2" type="ORF">CYNAS_LOCUS21074</name>
</gene>